<dbReference type="PANTHER" id="PTHR12124:SF47">
    <property type="entry name" value="EXOSOME COMPONENT 10"/>
    <property type="match status" value="1"/>
</dbReference>
<sequence length="575" mass="65307">MNRRVDPVENFDEFANGLFASLIRSTQLANAVPNSDDLSFYRMLNRPLGTALDSCGEEILEMCNSLLKFSGARLSEPFEELDDVTDRFGEVIDVVDNLLEKADVCLDEMTGKADRAANRHAAIVQGAPSVAKMSQSNLDYHLIHAQNIVRPQLRFGDTIDNSNNVPFVPKIKSKPNAQVPLGYGKLALTVDWLVQTVAPHPYDYELQHISYPEKLLEIHPETPYTLFEDTDAIWVDTTAALQTMIVELKKATEIAVDLEAHDYRSFQGFTCLMQISTRTQDYLVDTLALRSDLHLINDVFTDPKITKVFHGADSDIVWLQRDFGVYVVGLFDTYQAARLLSYEKLSLAYLLKRFANFDADKRYQLADWRIRPLPQEMLKYARSDTHYLLYIFDRMRNELLEKSNPETKNLLHATLDRSQETALKRYEKEMYDAEHGEGPGGWRNLLSKWNRAMNAQQLEVFKALHAWRDRTARDEDESVRYVLPNHMLFTLAERMPSEAAGVIGCCSPIPPLVRMYASDLAQVIQYAREDADRHLASKAAQVREQVEADAKKVAAHIRFGDAAVSGTGEYIQATA</sequence>
<dbReference type="Pfam" id="PF08066">
    <property type="entry name" value="PMC2NT"/>
    <property type="match status" value="1"/>
</dbReference>
<dbReference type="GO" id="GO:0071035">
    <property type="term" value="P:nuclear polyadenylation-dependent rRNA catabolic process"/>
    <property type="evidence" value="ECO:0007669"/>
    <property type="project" value="TreeGrafter"/>
</dbReference>
<evidence type="ECO:0000256" key="4">
    <source>
        <dbReference type="ARBA" id="ARBA00022801"/>
    </source>
</evidence>
<evidence type="ECO:0000256" key="5">
    <source>
        <dbReference type="ARBA" id="ARBA00022835"/>
    </source>
</evidence>
<dbReference type="FunFam" id="1.10.150.80:FF:000001">
    <property type="entry name" value="Putative exosome component 10"/>
    <property type="match status" value="1"/>
</dbReference>
<dbReference type="GO" id="GO:0071038">
    <property type="term" value="P:TRAMP-dependent tRNA surveillance pathway"/>
    <property type="evidence" value="ECO:0007669"/>
    <property type="project" value="TreeGrafter"/>
</dbReference>
<dbReference type="InterPro" id="IPR036397">
    <property type="entry name" value="RNaseH_sf"/>
</dbReference>
<evidence type="ECO:0000256" key="1">
    <source>
        <dbReference type="ARBA" id="ARBA00004123"/>
    </source>
</evidence>
<protein>
    <submittedName>
        <fullName evidence="10">Ribonuclease H-like domain-containing protein</fullName>
    </submittedName>
</protein>
<dbReference type="InterPro" id="IPR012337">
    <property type="entry name" value="RNaseH-like_sf"/>
</dbReference>
<dbReference type="SMART" id="SM00474">
    <property type="entry name" value="35EXOc"/>
    <property type="match status" value="1"/>
</dbReference>
<dbReference type="SUPFAM" id="SSF53098">
    <property type="entry name" value="Ribonuclease H-like"/>
    <property type="match status" value="1"/>
</dbReference>
<dbReference type="Gene3D" id="3.30.420.10">
    <property type="entry name" value="Ribonuclease H-like superfamily/Ribonuclease H"/>
    <property type="match status" value="1"/>
</dbReference>
<dbReference type="Proteomes" id="UP000271241">
    <property type="component" value="Unassembled WGS sequence"/>
</dbReference>
<evidence type="ECO:0000256" key="2">
    <source>
        <dbReference type="ARBA" id="ARBA00022552"/>
    </source>
</evidence>
<dbReference type="GO" id="GO:0071039">
    <property type="term" value="P:nuclear polyadenylation-dependent CUT catabolic process"/>
    <property type="evidence" value="ECO:0007669"/>
    <property type="project" value="TreeGrafter"/>
</dbReference>
<keyword evidence="11" id="KW-1185">Reference proteome</keyword>
<evidence type="ECO:0000256" key="6">
    <source>
        <dbReference type="ARBA" id="ARBA00022839"/>
    </source>
</evidence>
<dbReference type="InterPro" id="IPR045092">
    <property type="entry name" value="Rrp6-like"/>
</dbReference>
<evidence type="ECO:0000256" key="3">
    <source>
        <dbReference type="ARBA" id="ARBA00022722"/>
    </source>
</evidence>
<dbReference type="SUPFAM" id="SSF47819">
    <property type="entry name" value="HRDC-like"/>
    <property type="match status" value="1"/>
</dbReference>
<dbReference type="EMBL" id="KZ992466">
    <property type="protein sequence ID" value="RKP10165.1"/>
    <property type="molecule type" value="Genomic_DNA"/>
</dbReference>
<evidence type="ECO:0000259" key="9">
    <source>
        <dbReference type="PROSITE" id="PS50967"/>
    </source>
</evidence>
<keyword evidence="3" id="KW-0540">Nuclease</keyword>
<organism evidence="10 11">
    <name type="scientific">Thamnocephalis sphaerospora</name>
    <dbReference type="NCBI Taxonomy" id="78915"/>
    <lineage>
        <taxon>Eukaryota</taxon>
        <taxon>Fungi</taxon>
        <taxon>Fungi incertae sedis</taxon>
        <taxon>Zoopagomycota</taxon>
        <taxon>Zoopagomycotina</taxon>
        <taxon>Zoopagomycetes</taxon>
        <taxon>Zoopagales</taxon>
        <taxon>Sigmoideomycetaceae</taxon>
        <taxon>Thamnocephalis</taxon>
    </lineage>
</organism>
<keyword evidence="6" id="KW-0269">Exonuclease</keyword>
<keyword evidence="7" id="KW-0539">Nucleus</keyword>
<evidence type="ECO:0000256" key="8">
    <source>
        <dbReference type="ARBA" id="ARBA00043957"/>
    </source>
</evidence>
<reference evidence="11" key="1">
    <citation type="journal article" date="2018" name="Nat. Microbiol.">
        <title>Leveraging single-cell genomics to expand the fungal tree of life.</title>
        <authorList>
            <person name="Ahrendt S.R."/>
            <person name="Quandt C.A."/>
            <person name="Ciobanu D."/>
            <person name="Clum A."/>
            <person name="Salamov A."/>
            <person name="Andreopoulos B."/>
            <person name="Cheng J.F."/>
            <person name="Woyke T."/>
            <person name="Pelin A."/>
            <person name="Henrissat B."/>
            <person name="Reynolds N.K."/>
            <person name="Benny G.L."/>
            <person name="Smith M.E."/>
            <person name="James T.Y."/>
            <person name="Grigoriev I.V."/>
        </authorList>
    </citation>
    <scope>NUCLEOTIDE SEQUENCE [LARGE SCALE GENOMIC DNA]</scope>
    <source>
        <strain evidence="11">RSA 1356</strain>
    </source>
</reference>
<evidence type="ECO:0000256" key="7">
    <source>
        <dbReference type="ARBA" id="ARBA00023242"/>
    </source>
</evidence>
<dbReference type="PANTHER" id="PTHR12124">
    <property type="entry name" value="POLYMYOSITIS/SCLERODERMA AUTOANTIGEN-RELATED"/>
    <property type="match status" value="1"/>
</dbReference>
<dbReference type="InterPro" id="IPR002121">
    <property type="entry name" value="HRDC_dom"/>
</dbReference>
<evidence type="ECO:0000313" key="10">
    <source>
        <dbReference type="EMBL" id="RKP10165.1"/>
    </source>
</evidence>
<dbReference type="Pfam" id="PF00570">
    <property type="entry name" value="HRDC"/>
    <property type="match status" value="1"/>
</dbReference>
<dbReference type="InterPro" id="IPR044876">
    <property type="entry name" value="HRDC_dom_sf"/>
</dbReference>
<dbReference type="GO" id="GO:0000175">
    <property type="term" value="F:3'-5'-RNA exonuclease activity"/>
    <property type="evidence" value="ECO:0007669"/>
    <property type="project" value="InterPro"/>
</dbReference>
<dbReference type="Gene3D" id="1.10.150.80">
    <property type="entry name" value="HRDC domain"/>
    <property type="match status" value="1"/>
</dbReference>
<dbReference type="GO" id="GO:0071040">
    <property type="term" value="P:nuclear polyadenylation-dependent antisense transcript catabolic process"/>
    <property type="evidence" value="ECO:0007669"/>
    <property type="project" value="TreeGrafter"/>
</dbReference>
<dbReference type="PROSITE" id="PS50967">
    <property type="entry name" value="HRDC"/>
    <property type="match status" value="1"/>
</dbReference>
<proteinExistence type="inferred from homology"/>
<dbReference type="GO" id="GO:0000176">
    <property type="term" value="C:nuclear exosome (RNase complex)"/>
    <property type="evidence" value="ECO:0007669"/>
    <property type="project" value="InterPro"/>
</dbReference>
<dbReference type="InterPro" id="IPR049559">
    <property type="entry name" value="Rrp6p-like_exo"/>
</dbReference>
<keyword evidence="2" id="KW-0698">rRNA processing</keyword>
<dbReference type="GO" id="GO:0000467">
    <property type="term" value="P:exonucleolytic trimming to generate mature 3'-end of 5.8S rRNA from tricistronic rRNA transcript (SSU-rRNA, 5.8S rRNA, LSU-rRNA)"/>
    <property type="evidence" value="ECO:0007669"/>
    <property type="project" value="InterPro"/>
</dbReference>
<dbReference type="GO" id="GO:0003727">
    <property type="term" value="F:single-stranded RNA binding"/>
    <property type="evidence" value="ECO:0007669"/>
    <property type="project" value="TreeGrafter"/>
</dbReference>
<dbReference type="InterPro" id="IPR010997">
    <property type="entry name" value="HRDC-like_sf"/>
</dbReference>
<keyword evidence="5" id="KW-0271">Exosome</keyword>
<dbReference type="GO" id="GO:0005730">
    <property type="term" value="C:nucleolus"/>
    <property type="evidence" value="ECO:0007669"/>
    <property type="project" value="TreeGrafter"/>
</dbReference>
<comment type="similarity">
    <text evidence="8">Belongs to the exosome component 10/RRP6 family.</text>
</comment>
<accession>A0A4P9XV77</accession>
<evidence type="ECO:0000313" key="11">
    <source>
        <dbReference type="Proteomes" id="UP000271241"/>
    </source>
</evidence>
<comment type="subcellular location">
    <subcellularLocation>
        <location evidence="1">Nucleus</location>
    </subcellularLocation>
</comment>
<name>A0A4P9XV77_9FUNG</name>
<dbReference type="GO" id="GO:0000166">
    <property type="term" value="F:nucleotide binding"/>
    <property type="evidence" value="ECO:0007669"/>
    <property type="project" value="InterPro"/>
</dbReference>
<dbReference type="GO" id="GO:0071037">
    <property type="term" value="P:nuclear polyadenylation-dependent snRNA catabolic process"/>
    <property type="evidence" value="ECO:0007669"/>
    <property type="project" value="TreeGrafter"/>
</dbReference>
<dbReference type="GO" id="GO:0071036">
    <property type="term" value="P:nuclear polyadenylation-dependent snoRNA catabolic process"/>
    <property type="evidence" value="ECO:0007669"/>
    <property type="project" value="TreeGrafter"/>
</dbReference>
<dbReference type="GO" id="GO:0071044">
    <property type="term" value="P:histone mRNA catabolic process"/>
    <property type="evidence" value="ECO:0007669"/>
    <property type="project" value="TreeGrafter"/>
</dbReference>
<dbReference type="FunFam" id="3.30.420.10:FF:000059">
    <property type="entry name" value="Exosome complex exonuclease Rrp6"/>
    <property type="match status" value="1"/>
</dbReference>
<dbReference type="AlphaFoldDB" id="A0A4P9XV77"/>
<dbReference type="InterPro" id="IPR002562">
    <property type="entry name" value="3'-5'_exonuclease_dom"/>
</dbReference>
<dbReference type="SMART" id="SM00341">
    <property type="entry name" value="HRDC"/>
    <property type="match status" value="1"/>
</dbReference>
<gene>
    <name evidence="10" type="ORF">THASP1DRAFT_13216</name>
</gene>
<dbReference type="OrthoDB" id="2250022at2759"/>
<keyword evidence="4" id="KW-0378">Hydrolase</keyword>
<dbReference type="GO" id="GO:0071051">
    <property type="term" value="P:poly(A)-dependent snoRNA 3'-end processing"/>
    <property type="evidence" value="ECO:0007669"/>
    <property type="project" value="TreeGrafter"/>
</dbReference>
<dbReference type="CDD" id="cd06147">
    <property type="entry name" value="Rrp6p_like_exo"/>
    <property type="match status" value="1"/>
</dbReference>
<feature type="domain" description="HRDC" evidence="9">
    <location>
        <begin position="454"/>
        <end position="534"/>
    </location>
</feature>
<dbReference type="InterPro" id="IPR012588">
    <property type="entry name" value="Exosome-assoc_fac_Rrp6_N"/>
</dbReference>
<dbReference type="STRING" id="78915.A0A4P9XV77"/>
<dbReference type="Pfam" id="PF01612">
    <property type="entry name" value="DNA_pol_A_exo1"/>
    <property type="match status" value="1"/>
</dbReference>